<protein>
    <recommendedName>
        <fullName evidence="3">Nuclear migration protein nudC</fullName>
    </recommendedName>
    <alternativeName>
        <fullName evidence="6">Nuclear distribution protein C homolog</fullName>
    </alternativeName>
</protein>
<dbReference type="PROSITE" id="PS51203">
    <property type="entry name" value="CS"/>
    <property type="match status" value="1"/>
</dbReference>
<name>A0AB34J353_PRYPA</name>
<dbReference type="InterPro" id="IPR007052">
    <property type="entry name" value="CS_dom"/>
</dbReference>
<evidence type="ECO:0000256" key="6">
    <source>
        <dbReference type="ARBA" id="ARBA00030427"/>
    </source>
</evidence>
<keyword evidence="4" id="KW-0963">Cytoplasm</keyword>
<dbReference type="Pfam" id="PF14050">
    <property type="entry name" value="Nudc_N"/>
    <property type="match status" value="1"/>
</dbReference>
<proteinExistence type="inferred from homology"/>
<sequence length="315" mass="35149">MDDERFDGMLINLAQQVGGIDNLLDTFFGFLRRKTDFFAGAADENAAKASVLKAFQRNKERADEEAKEKAIKEKKRKAEEEARRKKIESEKAKQQKQEESRIEDITDGEPAGASSAEPPKPPPPAAKAEGEEADESEGKGLVPINNGAVYDNYSWTQSLQDLVVTVPIPAGVKAKDLTVDIQKKALKVKVKGHDAVVDGELEKTVKLEDSFWSVEDNPKGGNRLVTITLTKINQMEWWKTVIVGDPEINTQKVEPENSKLADLDGDTRQTVEKMMYDQRQKAAGLPTADEQGKQDMLKKFMEQHPEMDFSKAKIC</sequence>
<dbReference type="Gene3D" id="2.60.40.790">
    <property type="match status" value="1"/>
</dbReference>
<evidence type="ECO:0000256" key="5">
    <source>
        <dbReference type="ARBA" id="ARBA00022553"/>
    </source>
</evidence>
<gene>
    <name evidence="9" type="ORF">AB1Y20_006413</name>
</gene>
<comment type="caution">
    <text evidence="9">The sequence shown here is derived from an EMBL/GenBank/DDBJ whole genome shotgun (WGS) entry which is preliminary data.</text>
</comment>
<dbReference type="GO" id="GO:0005737">
    <property type="term" value="C:cytoplasm"/>
    <property type="evidence" value="ECO:0007669"/>
    <property type="project" value="UniProtKB-SubCell"/>
</dbReference>
<comment type="similarity">
    <text evidence="2">Belongs to the nudC family.</text>
</comment>
<feature type="region of interest" description="Disordered" evidence="7">
    <location>
        <begin position="57"/>
        <end position="143"/>
    </location>
</feature>
<evidence type="ECO:0000256" key="4">
    <source>
        <dbReference type="ARBA" id="ARBA00022490"/>
    </source>
</evidence>
<dbReference type="FunFam" id="2.60.40.790:FF:000001">
    <property type="entry name" value="Nuclear migration protein nudC"/>
    <property type="match status" value="1"/>
</dbReference>
<reference evidence="9 10" key="1">
    <citation type="journal article" date="2024" name="Science">
        <title>Giant polyketide synthase enzymes in the biosynthesis of giant marine polyether toxins.</title>
        <authorList>
            <person name="Fallon T.R."/>
            <person name="Shende V.V."/>
            <person name="Wierzbicki I.H."/>
            <person name="Pendleton A.L."/>
            <person name="Watervoot N.F."/>
            <person name="Auber R.P."/>
            <person name="Gonzalez D.J."/>
            <person name="Wisecaver J.H."/>
            <person name="Moore B.S."/>
        </authorList>
    </citation>
    <scope>NUCLEOTIDE SEQUENCE [LARGE SCALE GENOMIC DNA]</scope>
    <source>
        <strain evidence="9 10">12B1</strain>
    </source>
</reference>
<evidence type="ECO:0000313" key="9">
    <source>
        <dbReference type="EMBL" id="KAL1511621.1"/>
    </source>
</evidence>
<evidence type="ECO:0000313" key="10">
    <source>
        <dbReference type="Proteomes" id="UP001515480"/>
    </source>
</evidence>
<dbReference type="GO" id="GO:0051082">
    <property type="term" value="F:unfolded protein binding"/>
    <property type="evidence" value="ECO:0007669"/>
    <property type="project" value="TreeGrafter"/>
</dbReference>
<comment type="subcellular location">
    <subcellularLocation>
        <location evidence="1">Cytoplasm</location>
    </subcellularLocation>
</comment>
<evidence type="ECO:0000256" key="3">
    <source>
        <dbReference type="ARBA" id="ARBA00017641"/>
    </source>
</evidence>
<dbReference type="InterPro" id="IPR037898">
    <property type="entry name" value="NudC_fam"/>
</dbReference>
<dbReference type="PANTHER" id="PTHR12356:SF3">
    <property type="entry name" value="NUCLEAR MIGRATION PROTEIN NUDC"/>
    <property type="match status" value="1"/>
</dbReference>
<dbReference type="InterPro" id="IPR008978">
    <property type="entry name" value="HSP20-like_chaperone"/>
</dbReference>
<evidence type="ECO:0000256" key="1">
    <source>
        <dbReference type="ARBA" id="ARBA00004496"/>
    </source>
</evidence>
<organism evidence="9 10">
    <name type="scientific">Prymnesium parvum</name>
    <name type="common">Toxic golden alga</name>
    <dbReference type="NCBI Taxonomy" id="97485"/>
    <lineage>
        <taxon>Eukaryota</taxon>
        <taxon>Haptista</taxon>
        <taxon>Haptophyta</taxon>
        <taxon>Prymnesiophyceae</taxon>
        <taxon>Prymnesiales</taxon>
        <taxon>Prymnesiaceae</taxon>
        <taxon>Prymnesium</taxon>
    </lineage>
</organism>
<keyword evidence="10" id="KW-1185">Reference proteome</keyword>
<dbReference type="PANTHER" id="PTHR12356">
    <property type="entry name" value="NUCLEAR MOVEMENT PROTEIN NUDC"/>
    <property type="match status" value="1"/>
</dbReference>
<dbReference type="EMBL" id="JBGBPQ010000014">
    <property type="protein sequence ID" value="KAL1511621.1"/>
    <property type="molecule type" value="Genomic_DNA"/>
</dbReference>
<evidence type="ECO:0000256" key="7">
    <source>
        <dbReference type="SAM" id="MobiDB-lite"/>
    </source>
</evidence>
<dbReference type="Proteomes" id="UP001515480">
    <property type="component" value="Unassembled WGS sequence"/>
</dbReference>
<dbReference type="CDD" id="cd06467">
    <property type="entry name" value="p23_NUDC_like"/>
    <property type="match status" value="1"/>
</dbReference>
<dbReference type="Pfam" id="PF04969">
    <property type="entry name" value="CS"/>
    <property type="match status" value="1"/>
</dbReference>
<dbReference type="AlphaFoldDB" id="A0AB34J353"/>
<accession>A0AB34J353</accession>
<feature type="compositionally biased region" description="Low complexity" evidence="7">
    <location>
        <begin position="108"/>
        <end position="117"/>
    </location>
</feature>
<evidence type="ECO:0000256" key="2">
    <source>
        <dbReference type="ARBA" id="ARBA00010513"/>
    </source>
</evidence>
<dbReference type="SUPFAM" id="SSF49764">
    <property type="entry name" value="HSP20-like chaperones"/>
    <property type="match status" value="1"/>
</dbReference>
<dbReference type="InterPro" id="IPR025934">
    <property type="entry name" value="NudC_N_dom"/>
</dbReference>
<dbReference type="GO" id="GO:0006457">
    <property type="term" value="P:protein folding"/>
    <property type="evidence" value="ECO:0007669"/>
    <property type="project" value="TreeGrafter"/>
</dbReference>
<feature type="domain" description="CS" evidence="8">
    <location>
        <begin position="148"/>
        <end position="242"/>
    </location>
</feature>
<feature type="compositionally biased region" description="Basic and acidic residues" evidence="7">
    <location>
        <begin position="57"/>
        <end position="104"/>
    </location>
</feature>
<evidence type="ECO:0000259" key="8">
    <source>
        <dbReference type="PROSITE" id="PS51203"/>
    </source>
</evidence>
<keyword evidence="5" id="KW-0597">Phosphoprotein</keyword>